<dbReference type="InterPro" id="IPR006678">
    <property type="entry name" value="tRNA_intron_Endonuc_N"/>
</dbReference>
<keyword evidence="5 9" id="KW-0819">tRNA processing</keyword>
<dbReference type="Proteomes" id="UP000829720">
    <property type="component" value="Unassembled WGS sequence"/>
</dbReference>
<organism evidence="14 15">
    <name type="scientific">Albula goreensis</name>
    <dbReference type="NCBI Taxonomy" id="1534307"/>
    <lineage>
        <taxon>Eukaryota</taxon>
        <taxon>Metazoa</taxon>
        <taxon>Chordata</taxon>
        <taxon>Craniata</taxon>
        <taxon>Vertebrata</taxon>
        <taxon>Euteleostomi</taxon>
        <taxon>Actinopterygii</taxon>
        <taxon>Neopterygii</taxon>
        <taxon>Teleostei</taxon>
        <taxon>Albuliformes</taxon>
        <taxon>Albulidae</taxon>
        <taxon>Albula</taxon>
    </lineage>
</organism>
<evidence type="ECO:0000256" key="6">
    <source>
        <dbReference type="ARBA" id="ARBA00023239"/>
    </source>
</evidence>
<feature type="active site" evidence="10">
    <location>
        <position position="425"/>
    </location>
</feature>
<evidence type="ECO:0000313" key="14">
    <source>
        <dbReference type="EMBL" id="KAI1890407.1"/>
    </source>
</evidence>
<dbReference type="InterPro" id="IPR036167">
    <property type="entry name" value="tRNA_intron_Endo_cat-like_sf"/>
</dbReference>
<dbReference type="InterPro" id="IPR016589">
    <property type="entry name" value="tRNA_splic_SEN2"/>
</dbReference>
<keyword evidence="4" id="KW-0507">mRNA processing</keyword>
<comment type="function">
    <text evidence="9">Constitutes one of the two catalytic subunit of the tRNA-splicing endonuclease complex, a complex responsible for identification and cleavage of the splice sites in pre-tRNA. It cleaves pre-tRNA at the 5'- and 3'-splice sites to release the intron. The products are an intron and two tRNA half-molecules bearing 2',3'-cyclic phosphate and 5'-OH termini. There are no conserved sequences at the splice sites, but the intron is invariably located at the same site in the gene, placing the splice sites an invariant distance from the constant structural features of the tRNA body.</text>
</comment>
<dbReference type="NCBIfam" id="TIGR00324">
    <property type="entry name" value="endA"/>
    <property type="match status" value="1"/>
</dbReference>
<dbReference type="PANTHER" id="PTHR21227:SF0">
    <property type="entry name" value="TRNA-SPLICING ENDONUCLEASE SUBUNIT SEN2"/>
    <property type="match status" value="1"/>
</dbReference>
<dbReference type="OrthoDB" id="10249562at2759"/>
<dbReference type="PIRSF" id="PIRSF011789">
    <property type="entry name" value="tRNA_splic_SEN2"/>
    <property type="match status" value="1"/>
</dbReference>
<dbReference type="PANTHER" id="PTHR21227">
    <property type="entry name" value="TRNA-SPLICING ENDONUCLEASE SUBUNIT SEN2"/>
    <property type="match status" value="1"/>
</dbReference>
<evidence type="ECO:0000256" key="2">
    <source>
        <dbReference type="ARBA" id="ARBA00008078"/>
    </source>
</evidence>
<accession>A0A8T3D490</accession>
<keyword evidence="6 9" id="KW-0456">Lyase</keyword>
<dbReference type="FunFam" id="3.40.1350.10:FF:000001">
    <property type="entry name" value="tRNA-splicing endonuclease subunit Sen2"/>
    <property type="match status" value="1"/>
</dbReference>
<evidence type="ECO:0000313" key="15">
    <source>
        <dbReference type="Proteomes" id="UP000829720"/>
    </source>
</evidence>
<dbReference type="AlphaFoldDB" id="A0A8T3D490"/>
<feature type="domain" description="tRNA intron endonuclease N-terminal" evidence="13">
    <location>
        <begin position="301"/>
        <end position="338"/>
    </location>
</feature>
<evidence type="ECO:0000256" key="4">
    <source>
        <dbReference type="ARBA" id="ARBA00022664"/>
    </source>
</evidence>
<evidence type="ECO:0000256" key="3">
    <source>
        <dbReference type="ARBA" id="ARBA00012573"/>
    </source>
</evidence>
<feature type="active site" evidence="10">
    <location>
        <position position="386"/>
    </location>
</feature>
<sequence length="474" mass="54111">MAEAVFQAPKRRARVYESYEAPFPVPASAQDAQLQEHFVYRAEIVNQHVIVRDPDHIQALYGKGYFGKGILSRSRPQHSISENWLNISDRCLPVISHSKYQQRLNFARDVLLAQQLDEEDVNQMLENYTQPITLDLTEGTTDTDTHGDAICSLKMGDETGRPANSEGPEPSRCDLCEDQIHPAEGAESDCPGGKRQRRQGDPRHDPLAHLYPQEPEPVDIKALASRKCSRHDDWLIHCGCRLSDGTLEPGVPQNEDKRGPSLSSEYEYVLMQEPEGADSVENGSFSTNRGDRLVCRINPFRIVEYLQLSLEEAFFLVYALGCLSVYYNEEPLTIAHLWEVFRSVQPNFETTYMAYHYFRCKGWVPKAGMKYGSDFMLYRKGPPFYHASYSVVVERVDESLQGAALRPFSWRSLAGLSRITGNVSKELMLCYIIRPSDMTEEELSSPECVRRIKVQEIIVSRWISSRERTEQEEI</sequence>
<proteinExistence type="inferred from homology"/>
<dbReference type="GO" id="GO:0000214">
    <property type="term" value="C:tRNA-intron endonuclease complex"/>
    <property type="evidence" value="ECO:0007669"/>
    <property type="project" value="UniProtKB-UniRule"/>
</dbReference>
<name>A0A8T3D490_9TELE</name>
<dbReference type="InterPro" id="IPR006676">
    <property type="entry name" value="tRNA_splic"/>
</dbReference>
<dbReference type="GO" id="GO:0006397">
    <property type="term" value="P:mRNA processing"/>
    <property type="evidence" value="ECO:0007669"/>
    <property type="project" value="UniProtKB-KW"/>
</dbReference>
<protein>
    <recommendedName>
        <fullName evidence="8 9">tRNA-splicing endonuclease subunit Sen2</fullName>
        <ecNumber evidence="3 9">4.6.1.16</ecNumber>
    </recommendedName>
</protein>
<dbReference type="Gene3D" id="3.40.1350.10">
    <property type="match status" value="1"/>
</dbReference>
<dbReference type="InterPro" id="IPR006677">
    <property type="entry name" value="tRNA_intron_Endonuc_cat-like"/>
</dbReference>
<reference evidence="14" key="1">
    <citation type="submission" date="2021-01" db="EMBL/GenBank/DDBJ databases">
        <authorList>
            <person name="Zahm M."/>
            <person name="Roques C."/>
            <person name="Cabau C."/>
            <person name="Klopp C."/>
            <person name="Donnadieu C."/>
            <person name="Jouanno E."/>
            <person name="Lampietro C."/>
            <person name="Louis A."/>
            <person name="Herpin A."/>
            <person name="Echchiki A."/>
            <person name="Berthelot C."/>
            <person name="Parey E."/>
            <person name="Roest-Crollius H."/>
            <person name="Braasch I."/>
            <person name="Postlethwait J."/>
            <person name="Bobe J."/>
            <person name="Montfort J."/>
            <person name="Bouchez O."/>
            <person name="Begum T."/>
            <person name="Mejri S."/>
            <person name="Adams A."/>
            <person name="Chen W.-J."/>
            <person name="Guiguen Y."/>
        </authorList>
    </citation>
    <scope>NUCLEOTIDE SEQUENCE</scope>
    <source>
        <tissue evidence="14">Blood</tissue>
    </source>
</reference>
<feature type="active site" evidence="10">
    <location>
        <position position="378"/>
    </location>
</feature>
<dbReference type="EC" id="4.6.1.16" evidence="3 9"/>
<dbReference type="CDD" id="cd22363">
    <property type="entry name" value="tRNA-intron_lyase_C"/>
    <property type="match status" value="1"/>
</dbReference>
<evidence type="ECO:0000256" key="1">
    <source>
        <dbReference type="ARBA" id="ARBA00004123"/>
    </source>
</evidence>
<dbReference type="GO" id="GO:0000213">
    <property type="term" value="F:tRNA-intron lyase activity"/>
    <property type="evidence" value="ECO:0007669"/>
    <property type="project" value="UniProtKB-UniRule"/>
</dbReference>
<dbReference type="GO" id="GO:0000379">
    <property type="term" value="P:tRNA-type intron splice site recognition and cleavage"/>
    <property type="evidence" value="ECO:0007669"/>
    <property type="project" value="TreeGrafter"/>
</dbReference>
<evidence type="ECO:0000256" key="8">
    <source>
        <dbReference type="ARBA" id="ARBA00071058"/>
    </source>
</evidence>
<dbReference type="GO" id="GO:0005737">
    <property type="term" value="C:cytoplasm"/>
    <property type="evidence" value="ECO:0007669"/>
    <property type="project" value="TreeGrafter"/>
</dbReference>
<comment type="similarity">
    <text evidence="2 9">Belongs to the tRNA-intron endonuclease family.</text>
</comment>
<dbReference type="Pfam" id="PF01974">
    <property type="entry name" value="tRNA_int_endo"/>
    <property type="match status" value="1"/>
</dbReference>
<evidence type="ECO:0000256" key="7">
    <source>
        <dbReference type="ARBA" id="ARBA00023242"/>
    </source>
</evidence>
<feature type="compositionally biased region" description="Basic and acidic residues" evidence="11">
    <location>
        <begin position="198"/>
        <end position="207"/>
    </location>
</feature>
<comment type="caution">
    <text evidence="14">The sequence shown here is derived from an EMBL/GenBank/DDBJ whole genome shotgun (WGS) entry which is preliminary data.</text>
</comment>
<evidence type="ECO:0000256" key="5">
    <source>
        <dbReference type="ARBA" id="ARBA00022694"/>
    </source>
</evidence>
<evidence type="ECO:0000259" key="12">
    <source>
        <dbReference type="Pfam" id="PF01974"/>
    </source>
</evidence>
<comment type="subcellular location">
    <subcellularLocation>
        <location evidence="1 9">Nucleus</location>
    </subcellularLocation>
</comment>
<feature type="domain" description="tRNA intron endonuclease catalytic" evidence="12">
    <location>
        <begin position="348"/>
        <end position="437"/>
    </location>
</feature>
<keyword evidence="15" id="KW-1185">Reference proteome</keyword>
<dbReference type="InterPro" id="IPR011856">
    <property type="entry name" value="tRNA_endonuc-like_dom_sf"/>
</dbReference>
<dbReference type="SUPFAM" id="SSF53032">
    <property type="entry name" value="tRNA-intron endonuclease catalytic domain-like"/>
    <property type="match status" value="1"/>
</dbReference>
<feature type="region of interest" description="Disordered" evidence="11">
    <location>
        <begin position="145"/>
        <end position="211"/>
    </location>
</feature>
<evidence type="ECO:0000256" key="11">
    <source>
        <dbReference type="SAM" id="MobiDB-lite"/>
    </source>
</evidence>
<feature type="compositionally biased region" description="Basic and acidic residues" evidence="11">
    <location>
        <begin position="169"/>
        <end position="181"/>
    </location>
</feature>
<dbReference type="Pfam" id="PF02778">
    <property type="entry name" value="tRNA_int_endo_N"/>
    <property type="match status" value="1"/>
</dbReference>
<gene>
    <name evidence="14" type="ORF">AGOR_G00153400</name>
</gene>
<evidence type="ECO:0000256" key="10">
    <source>
        <dbReference type="PIRSR" id="PIRSR011789-1"/>
    </source>
</evidence>
<dbReference type="EMBL" id="JAERUA010000014">
    <property type="protein sequence ID" value="KAI1890407.1"/>
    <property type="molecule type" value="Genomic_DNA"/>
</dbReference>
<dbReference type="GO" id="GO:0003676">
    <property type="term" value="F:nucleic acid binding"/>
    <property type="evidence" value="ECO:0007669"/>
    <property type="project" value="InterPro"/>
</dbReference>
<evidence type="ECO:0000259" key="13">
    <source>
        <dbReference type="Pfam" id="PF02778"/>
    </source>
</evidence>
<evidence type="ECO:0000256" key="9">
    <source>
        <dbReference type="PIRNR" id="PIRNR011789"/>
    </source>
</evidence>
<keyword evidence="7 9" id="KW-0539">Nucleus</keyword>